<accession>A0A537IV66</accession>
<dbReference type="InterPro" id="IPR002878">
    <property type="entry name" value="ChsH2_C"/>
</dbReference>
<dbReference type="InterPro" id="IPR012340">
    <property type="entry name" value="NA-bd_OB-fold"/>
</dbReference>
<dbReference type="Proteomes" id="UP000318834">
    <property type="component" value="Unassembled WGS sequence"/>
</dbReference>
<dbReference type="PANTHER" id="PTHR34075:SF4">
    <property type="entry name" value="DUF35 DOMAIN-CONTAINING PROTEIN"/>
    <property type="match status" value="1"/>
</dbReference>
<dbReference type="Pfam" id="PF12172">
    <property type="entry name" value="zf-ChsH2"/>
    <property type="match status" value="1"/>
</dbReference>
<dbReference type="PANTHER" id="PTHR34075">
    <property type="entry name" value="BLR3430 PROTEIN"/>
    <property type="match status" value="1"/>
</dbReference>
<dbReference type="Gene3D" id="6.10.30.10">
    <property type="match status" value="1"/>
</dbReference>
<name>A0A537IV66_9BACT</name>
<gene>
    <name evidence="3" type="ORF">E6H05_07100</name>
</gene>
<dbReference type="InterPro" id="IPR022002">
    <property type="entry name" value="ChsH2_Znr"/>
</dbReference>
<sequence>MARTRAKPAIARAQAPPYVPLRGHPLNEEEFRGQVGSTAWAPRLEYAWDAGVAISRFLDGLRQGKIYGVRCRRCGRTVTPPRAFCELDFKPMDEWVELLDTGTINTFSICYVTWDMKPLRVPQIPAVIEIDGTSPRVGFLHLVGGVRGRTVTEIRRQVRAGLPVRAVWKPPAKREGAITDILYFEPVRKRTKK</sequence>
<reference evidence="3 4" key="1">
    <citation type="journal article" date="2019" name="Nat. Microbiol.">
        <title>Mediterranean grassland soil C-N compound turnover is dependent on rainfall and depth, and is mediated by genomically divergent microorganisms.</title>
        <authorList>
            <person name="Diamond S."/>
            <person name="Andeer P.F."/>
            <person name="Li Z."/>
            <person name="Crits-Christoph A."/>
            <person name="Burstein D."/>
            <person name="Anantharaman K."/>
            <person name="Lane K.R."/>
            <person name="Thomas B.C."/>
            <person name="Pan C."/>
            <person name="Northen T.R."/>
            <person name="Banfield J.F."/>
        </authorList>
    </citation>
    <scope>NUCLEOTIDE SEQUENCE [LARGE SCALE GENOMIC DNA]</scope>
    <source>
        <strain evidence="3">NP_8</strain>
    </source>
</reference>
<evidence type="ECO:0000259" key="1">
    <source>
        <dbReference type="Pfam" id="PF01796"/>
    </source>
</evidence>
<evidence type="ECO:0000313" key="4">
    <source>
        <dbReference type="Proteomes" id="UP000318834"/>
    </source>
</evidence>
<dbReference type="AlphaFoldDB" id="A0A537IV66"/>
<organism evidence="3 4">
    <name type="scientific">Candidatus Segetimicrobium genomatis</name>
    <dbReference type="NCBI Taxonomy" id="2569760"/>
    <lineage>
        <taxon>Bacteria</taxon>
        <taxon>Bacillati</taxon>
        <taxon>Candidatus Sysuimicrobiota</taxon>
        <taxon>Candidatus Sysuimicrobiia</taxon>
        <taxon>Candidatus Sysuimicrobiales</taxon>
        <taxon>Candidatus Segetimicrobiaceae</taxon>
        <taxon>Candidatus Segetimicrobium</taxon>
    </lineage>
</organism>
<dbReference type="SUPFAM" id="SSF50249">
    <property type="entry name" value="Nucleic acid-binding proteins"/>
    <property type="match status" value="1"/>
</dbReference>
<comment type="caution">
    <text evidence="3">The sequence shown here is derived from an EMBL/GenBank/DDBJ whole genome shotgun (WGS) entry which is preliminary data.</text>
</comment>
<proteinExistence type="predicted"/>
<dbReference type="InterPro" id="IPR052513">
    <property type="entry name" value="Thioester_dehydratase-like"/>
</dbReference>
<feature type="domain" description="ChsH2 C-terminal OB-fold" evidence="1">
    <location>
        <begin position="95"/>
        <end position="169"/>
    </location>
</feature>
<evidence type="ECO:0000259" key="2">
    <source>
        <dbReference type="Pfam" id="PF12172"/>
    </source>
</evidence>
<protein>
    <submittedName>
        <fullName evidence="3">Zn-ribbon domain-containing OB-fold protein</fullName>
    </submittedName>
</protein>
<feature type="domain" description="ChsH2 rubredoxin-like zinc ribbon" evidence="2">
    <location>
        <begin position="59"/>
        <end position="86"/>
    </location>
</feature>
<dbReference type="EMBL" id="VBAP01000047">
    <property type="protein sequence ID" value="TMI75180.1"/>
    <property type="molecule type" value="Genomic_DNA"/>
</dbReference>
<dbReference type="Pfam" id="PF01796">
    <property type="entry name" value="OB_ChsH2_C"/>
    <property type="match status" value="1"/>
</dbReference>
<evidence type="ECO:0000313" key="3">
    <source>
        <dbReference type="EMBL" id="TMI75180.1"/>
    </source>
</evidence>